<dbReference type="Pfam" id="PF04883">
    <property type="entry name" value="HK97-gp10_like"/>
    <property type="match status" value="1"/>
</dbReference>
<dbReference type="EMBL" id="FWFN01000009">
    <property type="protein sequence ID" value="SLN70335.1"/>
    <property type="molecule type" value="Genomic_DNA"/>
</dbReference>
<sequence length="159" mass="18166">MLKLEIRGTAEMQAVFEQIAPREAENLMRATIGGVAGEIRKDLKETLPKRHGTLRKNIKVKRRRVRFGYARADVVVGPDAFYWRFIEYGTRAFYGSGLQRRKGKKGIPWNGGVSGRGVFMRALRRQEQKLPATLDRVFKAKLIAAAKRALKRQRRANAK</sequence>
<evidence type="ECO:0008006" key="3">
    <source>
        <dbReference type="Google" id="ProtNLM"/>
    </source>
</evidence>
<gene>
    <name evidence="1" type="ORF">PSM7751_03717</name>
</gene>
<dbReference type="Proteomes" id="UP000193963">
    <property type="component" value="Unassembled WGS sequence"/>
</dbReference>
<name>A0A1X7A6S4_9RHOB</name>
<keyword evidence="2" id="KW-1185">Reference proteome</keyword>
<evidence type="ECO:0000313" key="1">
    <source>
        <dbReference type="EMBL" id="SLN70335.1"/>
    </source>
</evidence>
<accession>A0A1X7A6S4</accession>
<dbReference type="NCBIfam" id="TIGR01725">
    <property type="entry name" value="phge_HK97_gp10"/>
    <property type="match status" value="1"/>
</dbReference>
<dbReference type="AlphaFoldDB" id="A0A1X7A6S4"/>
<protein>
    <recommendedName>
        <fullName evidence="3">Phage protein, HK97 gp10 family</fullName>
    </recommendedName>
</protein>
<reference evidence="1 2" key="1">
    <citation type="submission" date="2017-03" db="EMBL/GenBank/DDBJ databases">
        <authorList>
            <person name="Afonso C.L."/>
            <person name="Miller P.J."/>
            <person name="Scott M.A."/>
            <person name="Spackman E."/>
            <person name="Goraichik I."/>
            <person name="Dimitrov K.M."/>
            <person name="Suarez D.L."/>
            <person name="Swayne D.E."/>
        </authorList>
    </citation>
    <scope>NUCLEOTIDE SEQUENCE [LARGE SCALE GENOMIC DNA]</scope>
    <source>
        <strain evidence="1 2">CECT 7751</strain>
    </source>
</reference>
<dbReference type="OrthoDB" id="7470877at2"/>
<organism evidence="1 2">
    <name type="scientific">Pseudooceanicola marinus</name>
    <dbReference type="NCBI Taxonomy" id="396013"/>
    <lineage>
        <taxon>Bacteria</taxon>
        <taxon>Pseudomonadati</taxon>
        <taxon>Pseudomonadota</taxon>
        <taxon>Alphaproteobacteria</taxon>
        <taxon>Rhodobacterales</taxon>
        <taxon>Paracoccaceae</taxon>
        <taxon>Pseudooceanicola</taxon>
    </lineage>
</organism>
<dbReference type="InterPro" id="IPR010064">
    <property type="entry name" value="HK97-gp10_tail"/>
</dbReference>
<dbReference type="RefSeq" id="WP_085889744.1">
    <property type="nucleotide sequence ID" value="NZ_FWFN01000009.1"/>
</dbReference>
<proteinExistence type="predicted"/>
<evidence type="ECO:0000313" key="2">
    <source>
        <dbReference type="Proteomes" id="UP000193963"/>
    </source>
</evidence>